<dbReference type="GO" id="GO:0005789">
    <property type="term" value="C:endoplasmic reticulum membrane"/>
    <property type="evidence" value="ECO:0007669"/>
    <property type="project" value="TreeGrafter"/>
</dbReference>
<dbReference type="AlphaFoldDB" id="A0AAE9WDF0"/>
<evidence type="ECO:0000256" key="10">
    <source>
        <dbReference type="ARBA" id="ARBA00023098"/>
    </source>
</evidence>
<evidence type="ECO:0000313" key="18">
    <source>
        <dbReference type="Proteomes" id="UP001212411"/>
    </source>
</evidence>
<evidence type="ECO:0000256" key="13">
    <source>
        <dbReference type="ARBA" id="ARBA00023221"/>
    </source>
</evidence>
<evidence type="ECO:0000313" key="17">
    <source>
        <dbReference type="EMBL" id="WBW74321.1"/>
    </source>
</evidence>
<dbReference type="InterPro" id="IPR018083">
    <property type="entry name" value="Sterol_reductase_CS"/>
</dbReference>
<keyword evidence="5" id="KW-0521">NADP</keyword>
<feature type="transmembrane region" description="Helical" evidence="16">
    <location>
        <begin position="20"/>
        <end position="41"/>
    </location>
</feature>
<evidence type="ECO:0000256" key="1">
    <source>
        <dbReference type="ARBA" id="ARBA00004141"/>
    </source>
</evidence>
<dbReference type="PANTHER" id="PTHR21257:SF52">
    <property type="entry name" value="DELTA(14)-STEROL REDUCTASE TM7SF2"/>
    <property type="match status" value="1"/>
</dbReference>
<evidence type="ECO:0000256" key="16">
    <source>
        <dbReference type="RuleBase" id="RU369120"/>
    </source>
</evidence>
<dbReference type="GO" id="GO:0006696">
    <property type="term" value="P:ergosterol biosynthetic process"/>
    <property type="evidence" value="ECO:0007669"/>
    <property type="project" value="TreeGrafter"/>
</dbReference>
<evidence type="ECO:0000256" key="4">
    <source>
        <dbReference type="ARBA" id="ARBA00022692"/>
    </source>
</evidence>
<dbReference type="FunFam" id="1.20.120.1630:FF:000009">
    <property type="entry name" value="C-14 sterol reductase"/>
    <property type="match status" value="1"/>
</dbReference>
<keyword evidence="7 16" id="KW-1133">Transmembrane helix</keyword>
<dbReference type="Gene3D" id="1.20.120.1630">
    <property type="match status" value="1"/>
</dbReference>
<keyword evidence="8 16" id="KW-0560">Oxidoreductase</keyword>
<keyword evidence="18" id="KW-1185">Reference proteome</keyword>
<dbReference type="KEGG" id="som:SOMG_03919"/>
<organism evidence="17 18">
    <name type="scientific">Schizosaccharomyces osmophilus</name>
    <dbReference type="NCBI Taxonomy" id="2545709"/>
    <lineage>
        <taxon>Eukaryota</taxon>
        <taxon>Fungi</taxon>
        <taxon>Dikarya</taxon>
        <taxon>Ascomycota</taxon>
        <taxon>Taphrinomycotina</taxon>
        <taxon>Schizosaccharomycetes</taxon>
        <taxon>Schizosaccharomycetales</taxon>
        <taxon>Schizosaccharomycetaceae</taxon>
        <taxon>Schizosaccharomyces</taxon>
    </lineage>
</organism>
<evidence type="ECO:0000256" key="3">
    <source>
        <dbReference type="ARBA" id="ARBA00022516"/>
    </source>
</evidence>
<dbReference type="GeneID" id="80877395"/>
<dbReference type="Pfam" id="PF01222">
    <property type="entry name" value="ERG4_ERG24"/>
    <property type="match status" value="1"/>
</dbReference>
<feature type="transmembrane region" description="Helical" evidence="16">
    <location>
        <begin position="265"/>
        <end position="283"/>
    </location>
</feature>
<sequence length="428" mass="49373">MSKKVEADKRNPKKFQYEFFGPIGAAIIVVLTTTVVFGLYFGCNENGCPAHPQKILSMIQNAKFIDVYSFQLYLCWLGALILAWHFLPGEWVKGVPIDEKGTRLQYKMNGFATISLVLGIASGFIYMKGPECMELIWSRFLPLMTSAYVVSILISFYCYISSFIGQKHLAEGGNSGNLLYDWFIGRLLNPRIGNFDIKVFSELRPGLILWIVFDIAFACRQYVMLNGRITDSMVLVLVFHSWYVLDSFVCESAVLTTMDVTTDGFGYMLCFGDLVWVPFTYGLQARYLSYYPVDLGVGFTTAIIFLQLLGYYIFRGSNSQKNEFRNNPTDPSVKNLKYIQTKRGTRLLIDGWWGKSRHMNYFGDWLMAWAWCLPVGFGSAIPYFYVAYFAVLLLHRYGRDDHKCREKYGDDWKKYCQVVKYRIIPYIY</sequence>
<evidence type="ECO:0000256" key="14">
    <source>
        <dbReference type="ARBA" id="ARBA00052254"/>
    </source>
</evidence>
<keyword evidence="12 16" id="KW-1207">Sterol metabolism</keyword>
<comment type="catalytic activity">
    <reaction evidence="14">
        <text>4,4-dimethyl-5alpha-cholesta-8,24-dien-3beta-ol + NADP(+) = 4,4-dimethyl-5alpha-cholesta-8,14,24-trien-3beta-ol + NADPH + H(+)</text>
        <dbReference type="Rhea" id="RHEA:18561"/>
        <dbReference type="ChEBI" id="CHEBI:15378"/>
        <dbReference type="ChEBI" id="CHEBI:17813"/>
        <dbReference type="ChEBI" id="CHEBI:18364"/>
        <dbReference type="ChEBI" id="CHEBI:57783"/>
        <dbReference type="ChEBI" id="CHEBI:58349"/>
        <dbReference type="EC" id="1.3.1.70"/>
    </reaction>
    <physiologicalReaction direction="right-to-left" evidence="14">
        <dbReference type="Rhea" id="RHEA:18563"/>
    </physiologicalReaction>
</comment>
<evidence type="ECO:0000256" key="8">
    <source>
        <dbReference type="ARBA" id="ARBA00023002"/>
    </source>
</evidence>
<keyword evidence="10 16" id="KW-0443">Lipid metabolism</keyword>
<feature type="transmembrane region" description="Helical" evidence="16">
    <location>
        <begin position="68"/>
        <end position="87"/>
    </location>
</feature>
<comment type="pathway">
    <text evidence="15">Steroid biosynthesis; zymosterol biosynthesis; zymosterol from lanosterol: step 2/6.</text>
</comment>
<dbReference type="Proteomes" id="UP001212411">
    <property type="component" value="Chromosome 2"/>
</dbReference>
<evidence type="ECO:0000256" key="15">
    <source>
        <dbReference type="ARBA" id="ARBA00060638"/>
    </source>
</evidence>
<evidence type="ECO:0000256" key="7">
    <source>
        <dbReference type="ARBA" id="ARBA00022989"/>
    </source>
</evidence>
<accession>A0AAE9WDF0</accession>
<evidence type="ECO:0000256" key="5">
    <source>
        <dbReference type="ARBA" id="ARBA00022857"/>
    </source>
</evidence>
<feature type="transmembrane region" description="Helical" evidence="16">
    <location>
        <begin position="295"/>
        <end position="314"/>
    </location>
</feature>
<dbReference type="InterPro" id="IPR001171">
    <property type="entry name" value="ERG24_DHCR-like"/>
</dbReference>
<evidence type="ECO:0000256" key="2">
    <source>
        <dbReference type="ARBA" id="ARBA00005402"/>
    </source>
</evidence>
<comment type="subcellular location">
    <subcellularLocation>
        <location evidence="1">Membrane</location>
        <topology evidence="1">Multi-pass membrane protein</topology>
    </subcellularLocation>
</comment>
<keyword evidence="13 16" id="KW-0753">Steroid metabolism</keyword>
<feature type="transmembrane region" description="Helical" evidence="16">
    <location>
        <begin position="139"/>
        <end position="160"/>
    </location>
</feature>
<name>A0AAE9WDF0_9SCHI</name>
<comment type="similarity">
    <text evidence="2 16">Belongs to the ERG4/ERG24 family.</text>
</comment>
<reference evidence="17 18" key="1">
    <citation type="journal article" date="2023" name="G3 (Bethesda)">
        <title>A high-quality reference genome for the fission yeast Schizosaccharomyces osmophilus.</title>
        <authorList>
            <person name="Jia G.S."/>
            <person name="Zhang W.C."/>
            <person name="Liang Y."/>
            <person name="Liu X.H."/>
            <person name="Rhind N."/>
            <person name="Pidoux A."/>
            <person name="Brysch-Herzberg M."/>
            <person name="Du L.L."/>
        </authorList>
    </citation>
    <scope>NUCLEOTIDE SEQUENCE [LARGE SCALE GENOMIC DNA]</scope>
    <source>
        <strain evidence="17 18">CBS 15793</strain>
    </source>
</reference>
<dbReference type="PROSITE" id="PS01017">
    <property type="entry name" value="STEROL_REDUCT_1"/>
    <property type="match status" value="1"/>
</dbReference>
<keyword evidence="4 16" id="KW-0812">Transmembrane</keyword>
<keyword evidence="6 16" id="KW-0752">Steroid biosynthesis</keyword>
<dbReference type="PANTHER" id="PTHR21257">
    <property type="entry name" value="DELTA(14)-STEROL REDUCTASE"/>
    <property type="match status" value="1"/>
</dbReference>
<dbReference type="GO" id="GO:0050613">
    <property type="term" value="F:Delta14-sterol reductase activity"/>
    <property type="evidence" value="ECO:0007669"/>
    <property type="project" value="UniProtKB-EC"/>
</dbReference>
<evidence type="ECO:0000256" key="6">
    <source>
        <dbReference type="ARBA" id="ARBA00022955"/>
    </source>
</evidence>
<feature type="transmembrane region" description="Helical" evidence="16">
    <location>
        <begin position="368"/>
        <end position="394"/>
    </location>
</feature>
<dbReference type="PROSITE" id="PS01018">
    <property type="entry name" value="STEROL_REDUCT_2"/>
    <property type="match status" value="1"/>
</dbReference>
<keyword evidence="9 16" id="KW-0756">Sterol biosynthesis</keyword>
<keyword evidence="11 16" id="KW-0472">Membrane</keyword>
<feature type="transmembrane region" description="Helical" evidence="16">
    <location>
        <begin position="108"/>
        <end position="127"/>
    </location>
</feature>
<gene>
    <name evidence="17" type="primary">erg24</name>
    <name evidence="17" type="ORF">SOMG_03919</name>
</gene>
<dbReference type="RefSeq" id="XP_056038564.1">
    <property type="nucleotide sequence ID" value="XM_056182706.1"/>
</dbReference>
<proteinExistence type="inferred from homology"/>
<evidence type="ECO:0000256" key="12">
    <source>
        <dbReference type="ARBA" id="ARBA00023166"/>
    </source>
</evidence>
<keyword evidence="3 16" id="KW-0444">Lipid biosynthesis</keyword>
<feature type="transmembrane region" description="Helical" evidence="16">
    <location>
        <begin position="229"/>
        <end position="245"/>
    </location>
</feature>
<evidence type="ECO:0000256" key="9">
    <source>
        <dbReference type="ARBA" id="ARBA00023011"/>
    </source>
</evidence>
<dbReference type="EMBL" id="CP115612">
    <property type="protein sequence ID" value="WBW74321.1"/>
    <property type="molecule type" value="Genomic_DNA"/>
</dbReference>
<protein>
    <recommendedName>
        <fullName evidence="16">Delta(14)-sterol reductase</fullName>
    </recommendedName>
    <alternativeName>
        <fullName evidence="16">C-14 sterol reductase</fullName>
    </alternativeName>
    <alternativeName>
        <fullName evidence="16">Sterol C14-reductase</fullName>
    </alternativeName>
</protein>
<evidence type="ECO:0000256" key="11">
    <source>
        <dbReference type="ARBA" id="ARBA00023136"/>
    </source>
</evidence>